<organism evidence="1">
    <name type="scientific">Zea mays</name>
    <name type="common">Maize</name>
    <dbReference type="NCBI Taxonomy" id="4577"/>
    <lineage>
        <taxon>Eukaryota</taxon>
        <taxon>Viridiplantae</taxon>
        <taxon>Streptophyta</taxon>
        <taxon>Embryophyta</taxon>
        <taxon>Tracheophyta</taxon>
        <taxon>Spermatophyta</taxon>
        <taxon>Magnoliopsida</taxon>
        <taxon>Liliopsida</taxon>
        <taxon>Poales</taxon>
        <taxon>Poaceae</taxon>
        <taxon>PACMAD clade</taxon>
        <taxon>Panicoideae</taxon>
        <taxon>Andropogonodae</taxon>
        <taxon>Andropogoneae</taxon>
        <taxon>Tripsacinae</taxon>
        <taxon>Zea</taxon>
    </lineage>
</organism>
<sequence length="42" mass="4570">MISHKSNTATSLQLEAVQKPTTTSLMFHITPSIVQKPTTTSL</sequence>
<protein>
    <submittedName>
        <fullName evidence="1">Uncharacterized protein</fullName>
    </submittedName>
</protein>
<evidence type="ECO:0000313" key="1">
    <source>
        <dbReference type="EMBL" id="ACN28330.1"/>
    </source>
</evidence>
<dbReference type="EMBL" id="BT063633">
    <property type="protein sequence ID" value="ACN28330.1"/>
    <property type="molecule type" value="mRNA"/>
</dbReference>
<reference evidence="1" key="2">
    <citation type="submission" date="2012-06" db="EMBL/GenBank/DDBJ databases">
        <authorList>
            <person name="Yu Y."/>
            <person name="Currie J."/>
            <person name="Lomeli R."/>
            <person name="Angelova A."/>
            <person name="Collura K."/>
            <person name="Wissotski M."/>
            <person name="Campos D."/>
            <person name="Kudrna D."/>
            <person name="Golser W."/>
            <person name="Ashely E."/>
            <person name="Descour A."/>
            <person name="Fernandes J."/>
            <person name="Soderlund C."/>
            <person name="Walbot V."/>
        </authorList>
    </citation>
    <scope>NUCLEOTIDE SEQUENCE</scope>
    <source>
        <strain evidence="1">B73</strain>
    </source>
</reference>
<accession>C0P5R4</accession>
<proteinExistence type="evidence at transcript level"/>
<name>C0P5R4_MAIZE</name>
<reference evidence="1" key="1">
    <citation type="journal article" date="2009" name="PLoS Genet.">
        <title>Sequencing, mapping, and analysis of 27,455 maize full-length cDNAs.</title>
        <authorList>
            <person name="Soderlund C."/>
            <person name="Descour A."/>
            <person name="Kudrna D."/>
            <person name="Bomhoff M."/>
            <person name="Boyd L."/>
            <person name="Currie J."/>
            <person name="Angelova A."/>
            <person name="Collura K."/>
            <person name="Wissotski M."/>
            <person name="Ashley E."/>
            <person name="Morrow D."/>
            <person name="Fernandes J."/>
            <person name="Walbot V."/>
            <person name="Yu Y."/>
        </authorList>
    </citation>
    <scope>NUCLEOTIDE SEQUENCE</scope>
    <source>
        <strain evidence="1">B73</strain>
    </source>
</reference>
<dbReference type="AlphaFoldDB" id="C0P5R4"/>